<accession>A0A1G7DX19</accession>
<dbReference type="Proteomes" id="UP000199412">
    <property type="component" value="Unassembled WGS sequence"/>
</dbReference>
<keyword evidence="3" id="KW-1185">Reference proteome</keyword>
<name>A0A1G7DX19_9PROT</name>
<reference evidence="2 3" key="1">
    <citation type="submission" date="2016-10" db="EMBL/GenBank/DDBJ databases">
        <authorList>
            <person name="de Groot N.N."/>
        </authorList>
    </citation>
    <scope>NUCLEOTIDE SEQUENCE [LARGE SCALE GENOMIC DNA]</scope>
    <source>
        <strain evidence="2 3">ATCC 700224</strain>
    </source>
</reference>
<dbReference type="STRING" id="69960.SAMN05421720_10873"/>
<protein>
    <submittedName>
        <fullName evidence="2">Divalent cation tolerance protein</fullName>
    </submittedName>
</protein>
<dbReference type="PANTHER" id="PTHR23419">
    <property type="entry name" value="DIVALENT CATION TOLERANCE CUTA-RELATED"/>
    <property type="match status" value="1"/>
</dbReference>
<evidence type="ECO:0000313" key="3">
    <source>
        <dbReference type="Proteomes" id="UP000199412"/>
    </source>
</evidence>
<dbReference type="Gene3D" id="3.30.70.120">
    <property type="match status" value="1"/>
</dbReference>
<dbReference type="InterPro" id="IPR015867">
    <property type="entry name" value="N-reg_PII/ATP_PRibTrfase_C"/>
</dbReference>
<dbReference type="InterPro" id="IPR004323">
    <property type="entry name" value="Ion_tolerance_CutA"/>
</dbReference>
<evidence type="ECO:0000256" key="1">
    <source>
        <dbReference type="ARBA" id="ARBA00010169"/>
    </source>
</evidence>
<dbReference type="InterPro" id="IPR011322">
    <property type="entry name" value="N-reg_PII-like_a/b"/>
</dbReference>
<dbReference type="EMBL" id="FNAP01000008">
    <property type="protein sequence ID" value="SDE56019.1"/>
    <property type="molecule type" value="Genomic_DNA"/>
</dbReference>
<dbReference type="GO" id="GO:0005507">
    <property type="term" value="F:copper ion binding"/>
    <property type="evidence" value="ECO:0007669"/>
    <property type="project" value="TreeGrafter"/>
</dbReference>
<dbReference type="SUPFAM" id="SSF54913">
    <property type="entry name" value="GlnB-like"/>
    <property type="match status" value="1"/>
</dbReference>
<comment type="similarity">
    <text evidence="1">Belongs to the CutA family.</text>
</comment>
<dbReference type="GO" id="GO:0010038">
    <property type="term" value="P:response to metal ion"/>
    <property type="evidence" value="ECO:0007669"/>
    <property type="project" value="InterPro"/>
</dbReference>
<dbReference type="PANTHER" id="PTHR23419:SF8">
    <property type="entry name" value="FI09726P"/>
    <property type="match status" value="1"/>
</dbReference>
<organism evidence="2 3">
    <name type="scientific">Rhodospira trueperi</name>
    <dbReference type="NCBI Taxonomy" id="69960"/>
    <lineage>
        <taxon>Bacteria</taxon>
        <taxon>Pseudomonadati</taxon>
        <taxon>Pseudomonadota</taxon>
        <taxon>Alphaproteobacteria</taxon>
        <taxon>Rhodospirillales</taxon>
        <taxon>Rhodospirillaceae</taxon>
        <taxon>Rhodospira</taxon>
    </lineage>
</organism>
<sequence length="108" mass="11774">MQEYCLVYMTAGSHDEAVRIGHALVADRLAACVNVLGPMTSVFEWEGRTQEDQEVAFLAKTRRAQVDALVERVKALHAYDCPCAVALPIDGGNPAFLQWIGEQTGPQG</sequence>
<dbReference type="Pfam" id="PF03091">
    <property type="entry name" value="CutA1"/>
    <property type="match status" value="1"/>
</dbReference>
<proteinExistence type="inferred from homology"/>
<evidence type="ECO:0000313" key="2">
    <source>
        <dbReference type="EMBL" id="SDE56019.1"/>
    </source>
</evidence>
<dbReference type="RefSeq" id="WP_245699196.1">
    <property type="nucleotide sequence ID" value="NZ_FNAP01000008.1"/>
</dbReference>
<gene>
    <name evidence="2" type="ORF">SAMN05421720_10873</name>
</gene>
<dbReference type="AlphaFoldDB" id="A0A1G7DX19"/>